<accession>A0A395XE71</accession>
<protein>
    <submittedName>
        <fullName evidence="1">Uncharacterized protein</fullName>
    </submittedName>
</protein>
<evidence type="ECO:0000313" key="2">
    <source>
        <dbReference type="Proteomes" id="UP000265970"/>
    </source>
</evidence>
<sequence length="101" mass="11410">MTLPLILLALAILLTGIAIYELHVSREISALADRLTSAFDACTDTTVTVQWRTRQAPWDMHRADLTLDCIGDLLADRPDLRDAIRHDEAWISFTPHEPTTR</sequence>
<dbReference type="EMBL" id="QRZV01000002">
    <property type="protein sequence ID" value="RGW09895.1"/>
    <property type="molecule type" value="Genomic_DNA"/>
</dbReference>
<evidence type="ECO:0000313" key="1">
    <source>
        <dbReference type="EMBL" id="RGW09895.1"/>
    </source>
</evidence>
<proteinExistence type="predicted"/>
<organism evidence="1 2">
    <name type="scientific">Bifidobacterium pseudolongum</name>
    <dbReference type="NCBI Taxonomy" id="1694"/>
    <lineage>
        <taxon>Bacteria</taxon>
        <taxon>Bacillati</taxon>
        <taxon>Actinomycetota</taxon>
        <taxon>Actinomycetes</taxon>
        <taxon>Bifidobacteriales</taxon>
        <taxon>Bifidobacteriaceae</taxon>
        <taxon>Bifidobacterium</taxon>
    </lineage>
</organism>
<name>A0A395XE71_9BIFI</name>
<reference evidence="1 2" key="1">
    <citation type="submission" date="2018-08" db="EMBL/GenBank/DDBJ databases">
        <title>A genome reference for cultivated species of the human gut microbiota.</title>
        <authorList>
            <person name="Zou Y."/>
            <person name="Xue W."/>
            <person name="Luo G."/>
        </authorList>
    </citation>
    <scope>NUCLEOTIDE SEQUENCE [LARGE SCALE GENOMIC DNA]</scope>
    <source>
        <strain evidence="1 2">AF13-3LB</strain>
    </source>
</reference>
<comment type="caution">
    <text evidence="1">The sequence shown here is derived from an EMBL/GenBank/DDBJ whole genome shotgun (WGS) entry which is preliminary data.</text>
</comment>
<dbReference type="RefSeq" id="WP_118239113.1">
    <property type="nucleotide sequence ID" value="NZ_QRZV01000002.1"/>
</dbReference>
<dbReference type="Proteomes" id="UP000265970">
    <property type="component" value="Unassembled WGS sequence"/>
</dbReference>
<dbReference type="AlphaFoldDB" id="A0A395XE71"/>
<gene>
    <name evidence="1" type="ORF">DWV92_04655</name>
</gene>